<accession>A0A5R9F4Q3</accession>
<dbReference type="Proteomes" id="UP000308230">
    <property type="component" value="Unassembled WGS sequence"/>
</dbReference>
<feature type="transmembrane region" description="Helical" evidence="1">
    <location>
        <begin position="111"/>
        <end position="129"/>
    </location>
</feature>
<name>A0A5R9F4Q3_9BACL</name>
<evidence type="ECO:0008006" key="4">
    <source>
        <dbReference type="Google" id="ProtNLM"/>
    </source>
</evidence>
<feature type="transmembrane region" description="Helical" evidence="1">
    <location>
        <begin position="15"/>
        <end position="34"/>
    </location>
</feature>
<organism evidence="2 3">
    <name type="scientific">Exobacillus caeni</name>
    <dbReference type="NCBI Taxonomy" id="2574798"/>
    <lineage>
        <taxon>Bacteria</taxon>
        <taxon>Bacillati</taxon>
        <taxon>Bacillota</taxon>
        <taxon>Bacilli</taxon>
        <taxon>Bacillales</taxon>
        <taxon>Guptibacillaceae</taxon>
        <taxon>Exobacillus</taxon>
    </lineage>
</organism>
<feature type="transmembrane region" description="Helical" evidence="1">
    <location>
        <begin position="77"/>
        <end position="99"/>
    </location>
</feature>
<keyword evidence="1" id="KW-0472">Membrane</keyword>
<dbReference type="AlphaFoldDB" id="A0A5R9F4Q3"/>
<evidence type="ECO:0000313" key="3">
    <source>
        <dbReference type="Proteomes" id="UP000308230"/>
    </source>
</evidence>
<proteinExistence type="predicted"/>
<reference evidence="2 3" key="1">
    <citation type="submission" date="2019-04" db="EMBL/GenBank/DDBJ databases">
        <title>Bacillus caeni sp. nov., a bacterium isolated from mangrove sediment.</title>
        <authorList>
            <person name="Huang H."/>
            <person name="Mo K."/>
            <person name="Hu Y."/>
        </authorList>
    </citation>
    <scope>NUCLEOTIDE SEQUENCE [LARGE SCALE GENOMIC DNA]</scope>
    <source>
        <strain evidence="2 3">HB172195</strain>
    </source>
</reference>
<evidence type="ECO:0000313" key="2">
    <source>
        <dbReference type="EMBL" id="TLS38011.1"/>
    </source>
</evidence>
<feature type="transmembrane region" description="Helical" evidence="1">
    <location>
        <begin position="194"/>
        <end position="212"/>
    </location>
</feature>
<feature type="transmembrane region" description="Helical" evidence="1">
    <location>
        <begin position="165"/>
        <end position="182"/>
    </location>
</feature>
<feature type="transmembrane region" description="Helical" evidence="1">
    <location>
        <begin position="135"/>
        <end position="156"/>
    </location>
</feature>
<evidence type="ECO:0000256" key="1">
    <source>
        <dbReference type="SAM" id="Phobius"/>
    </source>
</evidence>
<sequence length="221" mass="24641">MDVIQIGSVTLPVTIIQSIVAIFAGILIMFLTLRKKVPEEKQVTDLYINGAIIFVVIWKLSLIVFEPQLVIKSPLSLLYFTGGDWGLALGVLISIGYIILKGRKNFRSVTVLYAGLVGMSGVMLVYHILEAIYFSAANVVDILNIAGLFAYLFWLIRMKIDMQAAFQYALWFSIWQVLLSYLENKHADEGLFTAYQWTFIGLAAVALLFLFGNSSSKKGPS</sequence>
<keyword evidence="3" id="KW-1185">Reference proteome</keyword>
<keyword evidence="1" id="KW-0812">Transmembrane</keyword>
<feature type="transmembrane region" description="Helical" evidence="1">
    <location>
        <begin position="46"/>
        <end position="65"/>
    </location>
</feature>
<dbReference type="RefSeq" id="WP_138124056.1">
    <property type="nucleotide sequence ID" value="NZ_SWLG01000004.1"/>
</dbReference>
<keyword evidence="1" id="KW-1133">Transmembrane helix</keyword>
<protein>
    <recommendedName>
        <fullName evidence="4">Diacylglyceryl transferase</fullName>
    </recommendedName>
</protein>
<comment type="caution">
    <text evidence="2">The sequence shown here is derived from an EMBL/GenBank/DDBJ whole genome shotgun (WGS) entry which is preliminary data.</text>
</comment>
<gene>
    <name evidence="2" type="ORF">FCL54_05545</name>
</gene>
<dbReference type="OrthoDB" id="1796359at2"/>
<dbReference type="EMBL" id="SWLG01000004">
    <property type="protein sequence ID" value="TLS38011.1"/>
    <property type="molecule type" value="Genomic_DNA"/>
</dbReference>